<evidence type="ECO:0000313" key="3">
    <source>
        <dbReference type="EMBL" id="WOO40284.1"/>
    </source>
</evidence>
<evidence type="ECO:0000313" key="4">
    <source>
        <dbReference type="Proteomes" id="UP001304300"/>
    </source>
</evidence>
<gene>
    <name evidence="3" type="ORF">RZN69_16820</name>
</gene>
<proteinExistence type="predicted"/>
<sequence>MVSRIHRILKNITAALLLAVSMASPNWGQQPTNAQLLDFDYLLTATTADDNLDIWHRTLRNTALAIPPTYHLYKEQPFQVLLIFQGFGLGPNGKADVTFDIKIFDPDGEEILQQKGMTGIRGEDFQPGVLALGSSQISLMFEPTDPFGVYRIETLAHDNISGKKKKRRIDLQLVPFGYAQPLGSMAHYKQWLSSYYQNPDPARALLAYLQFAEVENSVTGQLDFTQIAFFSYLLEKHPFLLKALADSYPNSDPDMKLKILFMLAIMDYRDAPYLGTLSEPEKAFFEAIRFIYPPNGYDPIISPQQLDVLWAEFYASGRYEPIAQIVSGLELAEFEGSLIEYGNLNDAEDADEKTKQDAFREVLFQSVRWSLLNNIRQHPLVRAYCEYLLQEGGLDENQRNQLAGILAAANENPSRVGSGNTGRGIPQLGIPNPFRIPTPSTPGMPQQ</sequence>
<dbReference type="AlphaFoldDB" id="A0AAQ3L997"/>
<feature type="chain" id="PRO_5042918385" evidence="2">
    <location>
        <begin position="29"/>
        <end position="447"/>
    </location>
</feature>
<feature type="compositionally biased region" description="Pro residues" evidence="1">
    <location>
        <begin position="434"/>
        <end position="447"/>
    </location>
</feature>
<keyword evidence="2" id="KW-0732">Signal</keyword>
<keyword evidence="4" id="KW-1185">Reference proteome</keyword>
<dbReference type="EMBL" id="CP136920">
    <property type="protein sequence ID" value="WOO40284.1"/>
    <property type="molecule type" value="Genomic_DNA"/>
</dbReference>
<reference evidence="3 4" key="1">
    <citation type="submission" date="2023-10" db="EMBL/GenBank/DDBJ databases">
        <title>Rubellicoccus peritrichatus gen. nov., sp. nov., isolated from an algae of coral reef tank.</title>
        <authorList>
            <person name="Luo J."/>
        </authorList>
    </citation>
    <scope>NUCLEOTIDE SEQUENCE [LARGE SCALE GENOMIC DNA]</scope>
    <source>
        <strain evidence="3 4">CR14</strain>
    </source>
</reference>
<dbReference type="Proteomes" id="UP001304300">
    <property type="component" value="Chromosome"/>
</dbReference>
<accession>A0AAQ3L997</accession>
<feature type="region of interest" description="Disordered" evidence="1">
    <location>
        <begin position="413"/>
        <end position="447"/>
    </location>
</feature>
<dbReference type="KEGG" id="puo:RZN69_16820"/>
<evidence type="ECO:0000256" key="2">
    <source>
        <dbReference type="SAM" id="SignalP"/>
    </source>
</evidence>
<protein>
    <submittedName>
        <fullName evidence="3">Uncharacterized protein</fullName>
    </submittedName>
</protein>
<feature type="signal peptide" evidence="2">
    <location>
        <begin position="1"/>
        <end position="28"/>
    </location>
</feature>
<name>A0AAQ3L997_9BACT</name>
<organism evidence="3 4">
    <name type="scientific">Rubellicoccus peritrichatus</name>
    <dbReference type="NCBI Taxonomy" id="3080537"/>
    <lineage>
        <taxon>Bacteria</taxon>
        <taxon>Pseudomonadati</taxon>
        <taxon>Verrucomicrobiota</taxon>
        <taxon>Opitutia</taxon>
        <taxon>Puniceicoccales</taxon>
        <taxon>Cerasicoccaceae</taxon>
        <taxon>Rubellicoccus</taxon>
    </lineage>
</organism>
<dbReference type="RefSeq" id="WP_317832457.1">
    <property type="nucleotide sequence ID" value="NZ_CP136920.1"/>
</dbReference>
<evidence type="ECO:0000256" key="1">
    <source>
        <dbReference type="SAM" id="MobiDB-lite"/>
    </source>
</evidence>